<dbReference type="RefSeq" id="XP_045958671.1">
    <property type="nucleotide sequence ID" value="XM_046100055.1"/>
</dbReference>
<dbReference type="InterPro" id="IPR008984">
    <property type="entry name" value="SMAD_FHA_dom_sf"/>
</dbReference>
<keyword evidence="6" id="KW-1185">Reference proteome</keyword>
<dbReference type="OrthoDB" id="74764at2759"/>
<evidence type="ECO:0000313" key="6">
    <source>
        <dbReference type="Proteomes" id="UP000758603"/>
    </source>
</evidence>
<proteinExistence type="inferred from homology"/>
<dbReference type="Proteomes" id="UP000758603">
    <property type="component" value="Unassembled WGS sequence"/>
</dbReference>
<dbReference type="Pfam" id="PF00069">
    <property type="entry name" value="Pkinase"/>
    <property type="match status" value="1"/>
</dbReference>
<gene>
    <name evidence="5" type="ORF">BKA67DRAFT_535722</name>
</gene>
<dbReference type="InterPro" id="IPR008271">
    <property type="entry name" value="Ser/Thr_kinase_AS"/>
</dbReference>
<dbReference type="PROSITE" id="PS50011">
    <property type="entry name" value="PROTEIN_KINASE_DOM"/>
    <property type="match status" value="1"/>
</dbReference>
<organism evidence="5 6">
    <name type="scientific">Truncatella angustata</name>
    <dbReference type="NCBI Taxonomy" id="152316"/>
    <lineage>
        <taxon>Eukaryota</taxon>
        <taxon>Fungi</taxon>
        <taxon>Dikarya</taxon>
        <taxon>Ascomycota</taxon>
        <taxon>Pezizomycotina</taxon>
        <taxon>Sordariomycetes</taxon>
        <taxon>Xylariomycetidae</taxon>
        <taxon>Amphisphaeriales</taxon>
        <taxon>Sporocadaceae</taxon>
        <taxon>Truncatella</taxon>
    </lineage>
</organism>
<evidence type="ECO:0000313" key="5">
    <source>
        <dbReference type="EMBL" id="KAH6654401.1"/>
    </source>
</evidence>
<dbReference type="EMBL" id="JAGPXC010000004">
    <property type="protein sequence ID" value="KAH6654401.1"/>
    <property type="molecule type" value="Genomic_DNA"/>
</dbReference>
<sequence>MAEGSTEKPLGQIQFRTVGNSVPGCGRPGEDFYHWSKAGNSYTRVNIPFGHVFDIFPSTSFTVGRSSEKNIDLICLDHPMISWKHFQLYNVVFEEGSNQSPMVYVRDLQSLNGIFVNGRSISSKSRQPSPGHLLSDGDIIKIEPYWEFEISLFNPKSSPLKDIQYEEAKLFRNRYIITDQILGHGNQGTIHLAVDVNCGKQLACKIMDLDPAGAREEQNHLREVDVLAKTRQPGLLSFEYAFRSVHTIYLFTELATGGDLFSKLASEPLSEKEAKFVAHQIVKCVYYLHDKRDLAHRDIKPENILLASGPGIKTRVIIGDLGHSKATTWGRMTSVVGTDMYQAPELRANHNSNVAHGKSVDIFAIGMTTLTVMIPAARETQLGDMSQKELDRKLQELFGSPTLKTPISTKGQDFIRRCLAVDPNSRMTASQARKHKWICVDKRREESWREIRNFFWKPAHTTTPPIEMLPNVLDEAYLSKPRRPAWLQSFHPALSSSAPLLKRSFEDLEEDDPLKVSLYFPLSKGAVGASSKNGKRRKATFGKGSSDQENLHQS</sequence>
<comment type="similarity">
    <text evidence="1">Belongs to the protein kinase superfamily. CAMK Ser/Thr protein kinase family. CHEK2 subfamily.</text>
</comment>
<feature type="domain" description="FHA" evidence="3">
    <location>
        <begin position="61"/>
        <end position="121"/>
    </location>
</feature>
<dbReference type="PROSITE" id="PS00108">
    <property type="entry name" value="PROTEIN_KINASE_ST"/>
    <property type="match status" value="1"/>
</dbReference>
<keyword evidence="5" id="KW-0808">Transferase</keyword>
<feature type="compositionally biased region" description="Polar residues" evidence="2">
    <location>
        <begin position="543"/>
        <end position="554"/>
    </location>
</feature>
<dbReference type="PROSITE" id="PS50006">
    <property type="entry name" value="FHA_DOMAIN"/>
    <property type="match status" value="1"/>
</dbReference>
<dbReference type="PANTHER" id="PTHR24347">
    <property type="entry name" value="SERINE/THREONINE-PROTEIN KINASE"/>
    <property type="match status" value="1"/>
</dbReference>
<dbReference type="AlphaFoldDB" id="A0A9P8ULJ5"/>
<comment type="caution">
    <text evidence="5">The sequence shown here is derived from an EMBL/GenBank/DDBJ whole genome shotgun (WGS) entry which is preliminary data.</text>
</comment>
<keyword evidence="5" id="KW-0418">Kinase</keyword>
<accession>A0A9P8ULJ5</accession>
<dbReference type="GO" id="GO:0004672">
    <property type="term" value="F:protein kinase activity"/>
    <property type="evidence" value="ECO:0007669"/>
    <property type="project" value="InterPro"/>
</dbReference>
<name>A0A9P8ULJ5_9PEZI</name>
<reference evidence="5" key="1">
    <citation type="journal article" date="2021" name="Nat. Commun.">
        <title>Genetic determinants of endophytism in the Arabidopsis root mycobiome.</title>
        <authorList>
            <person name="Mesny F."/>
            <person name="Miyauchi S."/>
            <person name="Thiergart T."/>
            <person name="Pickel B."/>
            <person name="Atanasova L."/>
            <person name="Karlsson M."/>
            <person name="Huettel B."/>
            <person name="Barry K.W."/>
            <person name="Haridas S."/>
            <person name="Chen C."/>
            <person name="Bauer D."/>
            <person name="Andreopoulos W."/>
            <person name="Pangilinan J."/>
            <person name="LaButti K."/>
            <person name="Riley R."/>
            <person name="Lipzen A."/>
            <person name="Clum A."/>
            <person name="Drula E."/>
            <person name="Henrissat B."/>
            <person name="Kohler A."/>
            <person name="Grigoriev I.V."/>
            <person name="Martin F.M."/>
            <person name="Hacquard S."/>
        </authorList>
    </citation>
    <scope>NUCLEOTIDE SEQUENCE</scope>
    <source>
        <strain evidence="5">MPI-SDFR-AT-0073</strain>
    </source>
</reference>
<dbReference type="InterPro" id="IPR000253">
    <property type="entry name" value="FHA_dom"/>
</dbReference>
<dbReference type="SMART" id="SM00240">
    <property type="entry name" value="FHA"/>
    <property type="match status" value="1"/>
</dbReference>
<evidence type="ECO:0000256" key="2">
    <source>
        <dbReference type="SAM" id="MobiDB-lite"/>
    </source>
</evidence>
<dbReference type="Pfam" id="PF00498">
    <property type="entry name" value="FHA"/>
    <property type="match status" value="1"/>
</dbReference>
<dbReference type="InterPro" id="IPR011009">
    <property type="entry name" value="Kinase-like_dom_sf"/>
</dbReference>
<dbReference type="Gene3D" id="1.10.510.10">
    <property type="entry name" value="Transferase(Phosphotransferase) domain 1"/>
    <property type="match status" value="1"/>
</dbReference>
<dbReference type="SMART" id="SM00220">
    <property type="entry name" value="S_TKc"/>
    <property type="match status" value="1"/>
</dbReference>
<dbReference type="GO" id="GO:0005524">
    <property type="term" value="F:ATP binding"/>
    <property type="evidence" value="ECO:0007669"/>
    <property type="project" value="InterPro"/>
</dbReference>
<dbReference type="GeneID" id="70128947"/>
<dbReference type="Gene3D" id="2.60.200.20">
    <property type="match status" value="1"/>
</dbReference>
<feature type="region of interest" description="Disordered" evidence="2">
    <location>
        <begin position="525"/>
        <end position="554"/>
    </location>
</feature>
<evidence type="ECO:0000256" key="1">
    <source>
        <dbReference type="ARBA" id="ARBA00005575"/>
    </source>
</evidence>
<feature type="domain" description="Protein kinase" evidence="4">
    <location>
        <begin position="176"/>
        <end position="438"/>
    </location>
</feature>
<dbReference type="SUPFAM" id="SSF56112">
    <property type="entry name" value="Protein kinase-like (PK-like)"/>
    <property type="match status" value="1"/>
</dbReference>
<evidence type="ECO:0000259" key="3">
    <source>
        <dbReference type="PROSITE" id="PS50006"/>
    </source>
</evidence>
<evidence type="ECO:0000259" key="4">
    <source>
        <dbReference type="PROSITE" id="PS50011"/>
    </source>
</evidence>
<dbReference type="SUPFAM" id="SSF49879">
    <property type="entry name" value="SMAD/FHA domain"/>
    <property type="match status" value="1"/>
</dbReference>
<dbReference type="InterPro" id="IPR000719">
    <property type="entry name" value="Prot_kinase_dom"/>
</dbReference>
<protein>
    <submittedName>
        <fullName evidence="5">Kinase-like domain-containing protein</fullName>
    </submittedName>
</protein>